<evidence type="ECO:0000313" key="1">
    <source>
        <dbReference type="EMBL" id="KAB6147314.1"/>
    </source>
</evidence>
<gene>
    <name evidence="1" type="ORF">GA398_11860</name>
</gene>
<evidence type="ECO:0000313" key="2">
    <source>
        <dbReference type="Proteomes" id="UP000434604"/>
    </source>
</evidence>
<accession>A0A7J5PWC1</accession>
<sequence length="65" mass="7319">MSLCETGIFISCWVCCPFAGDCGKAWRKKIPERSEDDFFRSTSPQDRLAQSARQTAIFAARNENA</sequence>
<comment type="caution">
    <text evidence="1">The sequence shown here is derived from an EMBL/GenBank/DDBJ whole genome shotgun (WGS) entry which is preliminary data.</text>
</comment>
<organism evidence="1 2">
    <name type="scientific">Bacteroides xylanisolvens</name>
    <dbReference type="NCBI Taxonomy" id="371601"/>
    <lineage>
        <taxon>Bacteria</taxon>
        <taxon>Pseudomonadati</taxon>
        <taxon>Bacteroidota</taxon>
        <taxon>Bacteroidia</taxon>
        <taxon>Bacteroidales</taxon>
        <taxon>Bacteroidaceae</taxon>
        <taxon>Bacteroides</taxon>
    </lineage>
</organism>
<dbReference type="EMBL" id="WDED01000016">
    <property type="protein sequence ID" value="KAB6147314.1"/>
    <property type="molecule type" value="Genomic_DNA"/>
</dbReference>
<protein>
    <submittedName>
        <fullName evidence="1">Uncharacterized protein</fullName>
    </submittedName>
</protein>
<dbReference type="Proteomes" id="UP000434604">
    <property type="component" value="Unassembled WGS sequence"/>
</dbReference>
<reference evidence="1 2" key="1">
    <citation type="journal article" date="2019" name="Nat. Med.">
        <title>A library of human gut bacterial isolates paired with longitudinal multiomics data enables mechanistic microbiome research.</title>
        <authorList>
            <person name="Poyet M."/>
            <person name="Groussin M."/>
            <person name="Gibbons S.M."/>
            <person name="Avila-Pacheco J."/>
            <person name="Jiang X."/>
            <person name="Kearney S.M."/>
            <person name="Perrotta A.R."/>
            <person name="Berdy B."/>
            <person name="Zhao S."/>
            <person name="Lieberman T.D."/>
            <person name="Swanson P.K."/>
            <person name="Smith M."/>
            <person name="Roesemann S."/>
            <person name="Alexander J.E."/>
            <person name="Rich S.A."/>
            <person name="Livny J."/>
            <person name="Vlamakis H."/>
            <person name="Clish C."/>
            <person name="Bullock K."/>
            <person name="Deik A."/>
            <person name="Scott J."/>
            <person name="Pierce K.A."/>
            <person name="Xavier R.J."/>
            <person name="Alm E.J."/>
        </authorList>
    </citation>
    <scope>NUCLEOTIDE SEQUENCE [LARGE SCALE GENOMIC DNA]</scope>
    <source>
        <strain evidence="1 2">BIOML-A58</strain>
    </source>
</reference>
<name>A0A7J5PWC1_9BACE</name>
<dbReference type="AlphaFoldDB" id="A0A7J5PWC1"/>
<proteinExistence type="predicted"/>